<organism evidence="5 6">
    <name type="scientific">Trichoderma citrinoviride</name>
    <dbReference type="NCBI Taxonomy" id="58853"/>
    <lineage>
        <taxon>Eukaryota</taxon>
        <taxon>Fungi</taxon>
        <taxon>Dikarya</taxon>
        <taxon>Ascomycota</taxon>
        <taxon>Pezizomycotina</taxon>
        <taxon>Sordariomycetes</taxon>
        <taxon>Hypocreomycetidae</taxon>
        <taxon>Hypocreales</taxon>
        <taxon>Hypocreaceae</taxon>
        <taxon>Trichoderma</taxon>
    </lineage>
</organism>
<dbReference type="Proteomes" id="UP000241546">
    <property type="component" value="Unassembled WGS sequence"/>
</dbReference>
<dbReference type="PANTHER" id="PTHR46072:SF3">
    <property type="entry name" value="AMIDASE"/>
    <property type="match status" value="1"/>
</dbReference>
<sequence length="540" mass="58979">MPQKDYEAISHAKRLQRGGNIPREWTFDPKIHQGIDLLDVPITCGLLTDAEIDITSKFDATSLLKGLKAGIWSVEQVTTAFCKRAAIAQQLVNCLTEIFFNEAIERARRLDKQRYACTDVKALPPLFGLPVSLKDIFAVKGHDTSTGLACYVNEPAEEHSAIAAMLLDLGAILYCKTNVPQSVMTGDSHNNVFGRTLNPRNVSFTAGGSTGGEGALLALRGSVLGVGTDIAGSIRVPSVCNGTYGMRPSVGLAPHNGTRELTVPGTDGIRSTVGPMATTLRDCALFLKTIMKAGTWRYDTSVISLPWRDAKPKMRLRIGLVEDDGVYTPVPPVRRVMKKAAALLRTSENVEIVPLALPNVKTYYADLLSYFTLSGSEHYLEQFGRTGEPVVPSLAALGLLSKPAATLKSFFDLNVRRAEAARTYLRLFLDNSLDAILMPAAPHTALPWDTWTNATYTALWNYLDYPAVVIPMDVVTDSDSMDDPNNAKYGPSDMELYRQYTGPEHYKGLPIAVQVIGYRHQDEELIAAAEILDSIINGKS</sequence>
<feature type="active site" description="Charge relay system" evidence="3">
    <location>
        <position position="134"/>
    </location>
</feature>
<reference evidence="6" key="1">
    <citation type="submission" date="2016-07" db="EMBL/GenBank/DDBJ databases">
        <title>Multiple horizontal gene transfer events from other fungi enriched the ability of initially mycotrophic Trichoderma (Ascomycota) to feed on dead plant biomass.</title>
        <authorList>
            <consortium name="DOE Joint Genome Institute"/>
            <person name="Atanasova L."/>
            <person name="Chenthamara K."/>
            <person name="Zhang J."/>
            <person name="Grujic M."/>
            <person name="Henrissat B."/>
            <person name="Kuo A."/>
            <person name="Aerts A."/>
            <person name="Salamov A."/>
            <person name="Lipzen A."/>
            <person name="Labutti K."/>
            <person name="Barry K."/>
            <person name="Miao Y."/>
            <person name="Rahimi M.J."/>
            <person name="Shen Q."/>
            <person name="Grigoriev I.V."/>
            <person name="Kubicek C.P."/>
            <person name="Druzhinina I.S."/>
        </authorList>
    </citation>
    <scope>NUCLEOTIDE SEQUENCE [LARGE SCALE GENOMIC DNA]</scope>
    <source>
        <strain evidence="6">TUCIM 6016</strain>
    </source>
</reference>
<name>A0A2T4AYF7_9HYPO</name>
<evidence type="ECO:0000313" key="5">
    <source>
        <dbReference type="EMBL" id="PTB62106.1"/>
    </source>
</evidence>
<dbReference type="Gene3D" id="3.90.1300.10">
    <property type="entry name" value="Amidase signature (AS) domain"/>
    <property type="match status" value="1"/>
</dbReference>
<evidence type="ECO:0000256" key="2">
    <source>
        <dbReference type="ARBA" id="ARBA00022801"/>
    </source>
</evidence>
<evidence type="ECO:0000256" key="3">
    <source>
        <dbReference type="PIRSR" id="PIRSR001221-1"/>
    </source>
</evidence>
<evidence type="ECO:0000313" key="6">
    <source>
        <dbReference type="Proteomes" id="UP000241546"/>
    </source>
</evidence>
<protein>
    <submittedName>
        <fullName evidence="5">Amidase</fullName>
    </submittedName>
</protein>
<dbReference type="InterPro" id="IPR023631">
    <property type="entry name" value="Amidase_dom"/>
</dbReference>
<dbReference type="RefSeq" id="XP_024745426.1">
    <property type="nucleotide sequence ID" value="XM_024895808.1"/>
</dbReference>
<keyword evidence="6" id="KW-1185">Reference proteome</keyword>
<evidence type="ECO:0000256" key="1">
    <source>
        <dbReference type="ARBA" id="ARBA00009199"/>
    </source>
</evidence>
<dbReference type="InterPro" id="IPR036928">
    <property type="entry name" value="AS_sf"/>
</dbReference>
<dbReference type="GeneID" id="36603926"/>
<keyword evidence="2" id="KW-0378">Hydrolase</keyword>
<dbReference type="GO" id="GO:0016787">
    <property type="term" value="F:hydrolase activity"/>
    <property type="evidence" value="ECO:0007669"/>
    <property type="project" value="UniProtKB-KW"/>
</dbReference>
<dbReference type="AlphaFoldDB" id="A0A2T4AYF7"/>
<feature type="domain" description="Amidase" evidence="4">
    <location>
        <begin position="77"/>
        <end position="525"/>
    </location>
</feature>
<feature type="active site" description="Charge relay system" evidence="3">
    <location>
        <position position="209"/>
    </location>
</feature>
<dbReference type="PIRSF" id="PIRSF001221">
    <property type="entry name" value="Amidase_fungi"/>
    <property type="match status" value="1"/>
</dbReference>
<dbReference type="OrthoDB" id="6428749at2759"/>
<dbReference type="Pfam" id="PF01425">
    <property type="entry name" value="Amidase"/>
    <property type="match status" value="1"/>
</dbReference>
<feature type="active site" description="Acyl-ester intermediate" evidence="3">
    <location>
        <position position="233"/>
    </location>
</feature>
<comment type="similarity">
    <text evidence="1">Belongs to the amidase family.</text>
</comment>
<dbReference type="EMBL" id="KZ680225">
    <property type="protein sequence ID" value="PTB62106.1"/>
    <property type="molecule type" value="Genomic_DNA"/>
</dbReference>
<evidence type="ECO:0000259" key="4">
    <source>
        <dbReference type="Pfam" id="PF01425"/>
    </source>
</evidence>
<dbReference type="SUPFAM" id="SSF75304">
    <property type="entry name" value="Amidase signature (AS) enzymes"/>
    <property type="match status" value="1"/>
</dbReference>
<proteinExistence type="inferred from homology"/>
<gene>
    <name evidence="5" type="ORF">BBK36DRAFT_1172943</name>
</gene>
<dbReference type="PANTHER" id="PTHR46072">
    <property type="entry name" value="AMIDASE-RELATED-RELATED"/>
    <property type="match status" value="1"/>
</dbReference>
<accession>A0A2T4AYF7</accession>